<evidence type="ECO:0000313" key="4">
    <source>
        <dbReference type="Proteomes" id="UP000250140"/>
    </source>
</evidence>
<dbReference type="Pfam" id="PF00339">
    <property type="entry name" value="Arrestin_N"/>
    <property type="match status" value="1"/>
</dbReference>
<organism evidence="3 4">
    <name type="scientific">Glonium stellatum</name>
    <dbReference type="NCBI Taxonomy" id="574774"/>
    <lineage>
        <taxon>Eukaryota</taxon>
        <taxon>Fungi</taxon>
        <taxon>Dikarya</taxon>
        <taxon>Ascomycota</taxon>
        <taxon>Pezizomycotina</taxon>
        <taxon>Dothideomycetes</taxon>
        <taxon>Pleosporomycetidae</taxon>
        <taxon>Gloniales</taxon>
        <taxon>Gloniaceae</taxon>
        <taxon>Glonium</taxon>
    </lineage>
</organism>
<dbReference type="InterPro" id="IPR011021">
    <property type="entry name" value="Arrestin-like_N"/>
</dbReference>
<feature type="region of interest" description="Disordered" evidence="1">
    <location>
        <begin position="474"/>
        <end position="495"/>
    </location>
</feature>
<keyword evidence="4" id="KW-1185">Reference proteome</keyword>
<feature type="region of interest" description="Disordered" evidence="1">
    <location>
        <begin position="399"/>
        <end position="423"/>
    </location>
</feature>
<evidence type="ECO:0000259" key="2">
    <source>
        <dbReference type="Pfam" id="PF00339"/>
    </source>
</evidence>
<reference evidence="3 4" key="1">
    <citation type="journal article" date="2016" name="Nat. Commun.">
        <title>Ectomycorrhizal ecology is imprinted in the genome of the dominant symbiotic fungus Cenococcum geophilum.</title>
        <authorList>
            <consortium name="DOE Joint Genome Institute"/>
            <person name="Peter M."/>
            <person name="Kohler A."/>
            <person name="Ohm R.A."/>
            <person name="Kuo A."/>
            <person name="Krutzmann J."/>
            <person name="Morin E."/>
            <person name="Arend M."/>
            <person name="Barry K.W."/>
            <person name="Binder M."/>
            <person name="Choi C."/>
            <person name="Clum A."/>
            <person name="Copeland A."/>
            <person name="Grisel N."/>
            <person name="Haridas S."/>
            <person name="Kipfer T."/>
            <person name="LaButti K."/>
            <person name="Lindquist E."/>
            <person name="Lipzen A."/>
            <person name="Maire R."/>
            <person name="Meier B."/>
            <person name="Mihaltcheva S."/>
            <person name="Molinier V."/>
            <person name="Murat C."/>
            <person name="Poggeler S."/>
            <person name="Quandt C.A."/>
            <person name="Sperisen C."/>
            <person name="Tritt A."/>
            <person name="Tisserant E."/>
            <person name="Crous P.W."/>
            <person name="Henrissat B."/>
            <person name="Nehls U."/>
            <person name="Egli S."/>
            <person name="Spatafora J.W."/>
            <person name="Grigoriev I.V."/>
            <person name="Martin F.M."/>
        </authorList>
    </citation>
    <scope>NUCLEOTIDE SEQUENCE [LARGE SCALE GENOMIC DNA]</scope>
    <source>
        <strain evidence="3 4">CBS 207.34</strain>
    </source>
</reference>
<dbReference type="GO" id="GO:0030674">
    <property type="term" value="F:protein-macromolecule adaptor activity"/>
    <property type="evidence" value="ECO:0007669"/>
    <property type="project" value="TreeGrafter"/>
</dbReference>
<dbReference type="Gene3D" id="2.60.40.640">
    <property type="match status" value="1"/>
</dbReference>
<dbReference type="InterPro" id="IPR050357">
    <property type="entry name" value="Arrestin_domain-protein"/>
</dbReference>
<accession>A0A8E2FEE1</accession>
<feature type="compositionally biased region" description="Polar residues" evidence="1">
    <location>
        <begin position="401"/>
        <end position="421"/>
    </location>
</feature>
<protein>
    <recommendedName>
        <fullName evidence="2">Arrestin-like N-terminal domain-containing protein</fullName>
    </recommendedName>
</protein>
<dbReference type="CDD" id="cd22952">
    <property type="entry name" value="ART10-like"/>
    <property type="match status" value="1"/>
</dbReference>
<feature type="compositionally biased region" description="Basic and acidic residues" evidence="1">
    <location>
        <begin position="485"/>
        <end position="495"/>
    </location>
</feature>
<dbReference type="InterPro" id="IPR014756">
    <property type="entry name" value="Ig_E-set"/>
</dbReference>
<evidence type="ECO:0000313" key="3">
    <source>
        <dbReference type="EMBL" id="OCL15429.1"/>
    </source>
</evidence>
<proteinExistence type="predicted"/>
<feature type="domain" description="Arrestin-like N-terminal" evidence="2">
    <location>
        <begin position="4"/>
        <end position="159"/>
    </location>
</feature>
<dbReference type="GO" id="GO:0031625">
    <property type="term" value="F:ubiquitin protein ligase binding"/>
    <property type="evidence" value="ECO:0007669"/>
    <property type="project" value="TreeGrafter"/>
</dbReference>
<sequence length="495" mass="55677">MLIRILLDEKLSHFTNLDVISGKVLLHLLKKSHVTSIIVKLEGESKTRLLSANDMQRPLMEDHKFLYKIQEVFPNKNSQNHAPSQQSFASDVGQHVYPFRFKVPFNNMCLITQNSSIRHVKQTLPPSLAGFSNEVEIFYYLKATVNRAGIFKENPRARETIIFLPIEPPRPEVVDGETYARCHHQFNSVLGTSETKNTQRGIFNRKLKEKLTDSPMPNYLAGPRFVVDVRLPVPSILTCNRELPLRIIVKQLDDHLDPLYLQLLQIELIGYTKLRAQGITQTKTNQWVVVSVGNTQMQIGSPRNAVGTETEIDSKYWLTKPLSSTIAPTFTTCIVSRVYELGIRVGLNYGTFARNQGRAPVILPFRIPVKVYSGVTPPQALLEATSIGVGSVAPLTEEQFLPNSPTDTRSGSTVEPAQSPRNHCLPQQEAFPCPDYHLSAQTALGYEEAPPSYEDAIAENLPPLMAQRQYYVPISPSNDVSGFSRDNRRDQNSDR</sequence>
<dbReference type="GO" id="GO:0005886">
    <property type="term" value="C:plasma membrane"/>
    <property type="evidence" value="ECO:0007669"/>
    <property type="project" value="TreeGrafter"/>
</dbReference>
<gene>
    <name evidence="3" type="ORF">AOQ84DRAFT_329417</name>
</gene>
<dbReference type="PANTHER" id="PTHR11188:SF166">
    <property type="entry name" value="ARRESTIN (OR S-ANTIGEN), N-TERMINAL DOMAIN PROTEIN (AFU_ORTHOLOGUE AFUA_7G02050)"/>
    <property type="match status" value="1"/>
</dbReference>
<dbReference type="InterPro" id="IPR014752">
    <property type="entry name" value="Arrestin-like_C"/>
</dbReference>
<evidence type="ECO:0000256" key="1">
    <source>
        <dbReference type="SAM" id="MobiDB-lite"/>
    </source>
</evidence>
<dbReference type="PANTHER" id="PTHR11188">
    <property type="entry name" value="ARRESTIN DOMAIN CONTAINING PROTEIN"/>
    <property type="match status" value="1"/>
</dbReference>
<name>A0A8E2FEE1_9PEZI</name>
<dbReference type="OrthoDB" id="3365616at2759"/>
<dbReference type="GO" id="GO:0070086">
    <property type="term" value="P:ubiquitin-dependent endocytosis"/>
    <property type="evidence" value="ECO:0007669"/>
    <property type="project" value="TreeGrafter"/>
</dbReference>
<dbReference type="EMBL" id="KV748449">
    <property type="protein sequence ID" value="OCL15429.1"/>
    <property type="molecule type" value="Genomic_DNA"/>
</dbReference>
<dbReference type="AlphaFoldDB" id="A0A8E2FEE1"/>
<dbReference type="SUPFAM" id="SSF81296">
    <property type="entry name" value="E set domains"/>
    <property type="match status" value="1"/>
</dbReference>
<dbReference type="Proteomes" id="UP000250140">
    <property type="component" value="Unassembled WGS sequence"/>
</dbReference>
<dbReference type="GO" id="GO:0005829">
    <property type="term" value="C:cytosol"/>
    <property type="evidence" value="ECO:0007669"/>
    <property type="project" value="TreeGrafter"/>
</dbReference>